<keyword evidence="21" id="KW-1185">Reference proteome</keyword>
<comment type="similarity">
    <text evidence="3">Belongs to the WD repeat SEC31 family.</text>
</comment>
<keyword evidence="10" id="KW-0653">Protein transport</keyword>
<dbReference type="AlphaFoldDB" id="A0A2Y9QBY8"/>
<accession>A0A2Y9QBY8</accession>
<evidence type="ECO:0000256" key="3">
    <source>
        <dbReference type="ARBA" id="ARBA00009358"/>
    </source>
</evidence>
<keyword evidence="4" id="KW-0813">Transport</keyword>
<evidence type="ECO:0000313" key="22">
    <source>
        <dbReference type="RefSeq" id="XP_022455070.1"/>
    </source>
</evidence>
<feature type="repeat" description="WD" evidence="18">
    <location>
        <begin position="118"/>
        <end position="160"/>
    </location>
</feature>
<gene>
    <name evidence="22" type="primary">SEC31A</name>
</gene>
<proteinExistence type="inferred from homology"/>
<evidence type="ECO:0000256" key="13">
    <source>
        <dbReference type="ARBA" id="ARBA00025471"/>
    </source>
</evidence>
<evidence type="ECO:0000256" key="7">
    <source>
        <dbReference type="ARBA" id="ARBA00022737"/>
    </source>
</evidence>
<organism evidence="21 22">
    <name type="scientific">Delphinapterus leucas</name>
    <name type="common">Beluga whale</name>
    <dbReference type="NCBI Taxonomy" id="9749"/>
    <lineage>
        <taxon>Eukaryota</taxon>
        <taxon>Metazoa</taxon>
        <taxon>Chordata</taxon>
        <taxon>Craniata</taxon>
        <taxon>Vertebrata</taxon>
        <taxon>Euteleostomi</taxon>
        <taxon>Mammalia</taxon>
        <taxon>Eutheria</taxon>
        <taxon>Laurasiatheria</taxon>
        <taxon>Artiodactyla</taxon>
        <taxon>Whippomorpha</taxon>
        <taxon>Cetacea</taxon>
        <taxon>Odontoceti</taxon>
        <taxon>Monodontidae</taxon>
        <taxon>Delphinapterus</taxon>
    </lineage>
</organism>
<feature type="compositionally biased region" description="Polar residues" evidence="19">
    <location>
        <begin position="1018"/>
        <end position="1039"/>
    </location>
</feature>
<evidence type="ECO:0000256" key="14">
    <source>
        <dbReference type="ARBA" id="ARBA00039468"/>
    </source>
</evidence>
<dbReference type="GO" id="GO:0015031">
    <property type="term" value="P:protein transport"/>
    <property type="evidence" value="ECO:0007669"/>
    <property type="project" value="UniProtKB-KW"/>
</dbReference>
<keyword evidence="11" id="KW-0472">Membrane</keyword>
<evidence type="ECO:0000256" key="6">
    <source>
        <dbReference type="ARBA" id="ARBA00022574"/>
    </source>
</evidence>
<evidence type="ECO:0000256" key="1">
    <source>
        <dbReference type="ARBA" id="ARBA00004299"/>
    </source>
</evidence>
<dbReference type="InterPro" id="IPR001680">
    <property type="entry name" value="WD40_rpt"/>
</dbReference>
<evidence type="ECO:0000256" key="5">
    <source>
        <dbReference type="ARBA" id="ARBA00022490"/>
    </source>
</evidence>
<reference evidence="22" key="1">
    <citation type="submission" date="2025-08" db="UniProtKB">
        <authorList>
            <consortium name="RefSeq"/>
        </authorList>
    </citation>
    <scope>IDENTIFICATION</scope>
    <source>
        <tissue evidence="22">Blood</tissue>
    </source>
</reference>
<keyword evidence="7" id="KW-0677">Repeat</keyword>
<dbReference type="InterPro" id="IPR036322">
    <property type="entry name" value="WD40_repeat_dom_sf"/>
</dbReference>
<keyword evidence="5" id="KW-0963">Cytoplasm</keyword>
<dbReference type="GO" id="GO:0005198">
    <property type="term" value="F:structural molecule activity"/>
    <property type="evidence" value="ECO:0007669"/>
    <property type="project" value="TreeGrafter"/>
</dbReference>
<dbReference type="GO" id="GO:0007029">
    <property type="term" value="P:endoplasmic reticulum organization"/>
    <property type="evidence" value="ECO:0007669"/>
    <property type="project" value="TreeGrafter"/>
</dbReference>
<feature type="domain" description="Sec16 Sec23-binding" evidence="20">
    <location>
        <begin position="573"/>
        <end position="766"/>
    </location>
</feature>
<dbReference type="SMART" id="SM00320">
    <property type="entry name" value="WD40"/>
    <property type="match status" value="6"/>
</dbReference>
<dbReference type="Gene3D" id="1.25.40.1030">
    <property type="match status" value="1"/>
</dbReference>
<dbReference type="Proteomes" id="UP000248483">
    <property type="component" value="Unplaced"/>
</dbReference>
<dbReference type="GO" id="GO:0090110">
    <property type="term" value="P:COPII-coated vesicle cargo loading"/>
    <property type="evidence" value="ECO:0007669"/>
    <property type="project" value="TreeGrafter"/>
</dbReference>
<comment type="function">
    <text evidence="13">Component of the coat protein complex II (COPII) which promotes the formation of transport vesicles from the endoplasmic reticulum (ER). The coat has two main functions, the physical deformation of the endoplasmic reticulum membrane into vesicles and the selection of cargo molecules.</text>
</comment>
<dbReference type="GO" id="GO:0030127">
    <property type="term" value="C:COPII vesicle coat"/>
    <property type="evidence" value="ECO:0007669"/>
    <property type="project" value="TreeGrafter"/>
</dbReference>
<dbReference type="InterPro" id="IPR015943">
    <property type="entry name" value="WD40/YVTN_repeat-like_dom_sf"/>
</dbReference>
<evidence type="ECO:0000256" key="18">
    <source>
        <dbReference type="PROSITE-ProRule" id="PRU00221"/>
    </source>
</evidence>
<evidence type="ECO:0000256" key="12">
    <source>
        <dbReference type="ARBA" id="ARBA00023329"/>
    </source>
</evidence>
<comment type="subunit">
    <text evidence="17">COPII is composed of at least 5 proteins: the SEC23/24 complex, the SEC13/31 complex and SAR1. SEC13 and SEC31 make a 2:2 tetramer that forms the edge element of the COPII outer coat. The tetramer self-assembles in multiple copies to form the complete polyhedral cage. Interacts (via WD 8) with SEC13. Interacts with PDCD6; interaction takes place in response to cytosolic calcium increase and leads to bridge together the BCR(KLHL12) complex and SEC31A, leading to monoubiquitination. Interacts with KLHL12.</text>
</comment>
<evidence type="ECO:0000256" key="17">
    <source>
        <dbReference type="ARBA" id="ARBA00062896"/>
    </source>
</evidence>
<dbReference type="RefSeq" id="XP_022455070.1">
    <property type="nucleotide sequence ID" value="XM_022599362.1"/>
</dbReference>
<evidence type="ECO:0000256" key="15">
    <source>
        <dbReference type="ARBA" id="ARBA00041470"/>
    </source>
</evidence>
<dbReference type="SUPFAM" id="SSF50978">
    <property type="entry name" value="WD40 repeat-like"/>
    <property type="match status" value="1"/>
</dbReference>
<dbReference type="PANTHER" id="PTHR13923">
    <property type="entry name" value="SEC31-RELATED PROTEIN"/>
    <property type="match status" value="1"/>
</dbReference>
<protein>
    <recommendedName>
        <fullName evidence="14">Protein transport protein Sec31A</fullName>
    </recommendedName>
    <alternativeName>
        <fullName evidence="16">SEC31-like protein 1</fullName>
    </alternativeName>
    <alternativeName>
        <fullName evidence="15">SEC31-related protein A</fullName>
    </alternativeName>
</protein>
<dbReference type="GO" id="GO:0070971">
    <property type="term" value="C:endoplasmic reticulum exit site"/>
    <property type="evidence" value="ECO:0007669"/>
    <property type="project" value="TreeGrafter"/>
</dbReference>
<dbReference type="GO" id="GO:0005789">
    <property type="term" value="C:endoplasmic reticulum membrane"/>
    <property type="evidence" value="ECO:0007669"/>
    <property type="project" value="UniProtKB-SubCell"/>
</dbReference>
<keyword evidence="6 18" id="KW-0853">WD repeat</keyword>
<evidence type="ECO:0000256" key="2">
    <source>
        <dbReference type="ARBA" id="ARBA00004406"/>
    </source>
</evidence>
<dbReference type="FunFam" id="2.130.10.10:FF:000009">
    <property type="entry name" value="Protein transport protein Sec31A isoform A"/>
    <property type="match status" value="1"/>
</dbReference>
<evidence type="ECO:0000313" key="21">
    <source>
        <dbReference type="Proteomes" id="UP000248483"/>
    </source>
</evidence>
<dbReference type="Gene3D" id="2.130.10.10">
    <property type="entry name" value="YVTN repeat-like/Quinoprotein amine dehydrogenase"/>
    <property type="match status" value="1"/>
</dbReference>
<dbReference type="FunFam" id="1.25.40.1030:FF:000001">
    <property type="entry name" value="protein transport protein Sec31A isoform X3"/>
    <property type="match status" value="1"/>
</dbReference>
<dbReference type="Pfam" id="PF12931">
    <property type="entry name" value="TPR_Sec16"/>
    <property type="match status" value="1"/>
</dbReference>
<keyword evidence="12" id="KW-0968">Cytoplasmic vesicle</keyword>
<dbReference type="PROSITE" id="PS50082">
    <property type="entry name" value="WD_REPEATS_2"/>
    <property type="match status" value="1"/>
</dbReference>
<evidence type="ECO:0000256" key="4">
    <source>
        <dbReference type="ARBA" id="ARBA00022448"/>
    </source>
</evidence>
<feature type="compositionally biased region" description="Low complexity" evidence="19">
    <location>
        <begin position="964"/>
        <end position="975"/>
    </location>
</feature>
<keyword evidence="8" id="KW-0256">Endoplasmic reticulum</keyword>
<evidence type="ECO:0000256" key="8">
    <source>
        <dbReference type="ARBA" id="ARBA00022824"/>
    </source>
</evidence>
<keyword evidence="9" id="KW-0931">ER-Golgi transport</keyword>
<dbReference type="Gene3D" id="1.20.940.10">
    <property type="entry name" value="Functional domain of the splicing factor Prp18"/>
    <property type="match status" value="1"/>
</dbReference>
<evidence type="ECO:0000256" key="16">
    <source>
        <dbReference type="ARBA" id="ARBA00043112"/>
    </source>
</evidence>
<feature type="region of interest" description="Disordered" evidence="19">
    <location>
        <begin position="925"/>
        <end position="1080"/>
    </location>
</feature>
<dbReference type="InterPro" id="IPR040251">
    <property type="entry name" value="SEC31-like"/>
</dbReference>
<feature type="region of interest" description="Disordered" evidence="19">
    <location>
        <begin position="857"/>
        <end position="908"/>
    </location>
</feature>
<dbReference type="GeneID" id="111187557"/>
<evidence type="ECO:0000256" key="19">
    <source>
        <dbReference type="SAM" id="MobiDB-lite"/>
    </source>
</evidence>
<dbReference type="PANTHER" id="PTHR13923:SF23">
    <property type="entry name" value="PROTEIN TRANSPORT PROTEIN SEC31A"/>
    <property type="match status" value="1"/>
</dbReference>
<evidence type="ECO:0000256" key="10">
    <source>
        <dbReference type="ARBA" id="ARBA00022927"/>
    </source>
</evidence>
<feature type="compositionally biased region" description="Low complexity" evidence="19">
    <location>
        <begin position="935"/>
        <end position="944"/>
    </location>
</feature>
<dbReference type="FunFam" id="1.20.940.10:FF:000001">
    <property type="entry name" value="Protein transport protein Sec31A isoform A"/>
    <property type="match status" value="1"/>
</dbReference>
<evidence type="ECO:0000256" key="11">
    <source>
        <dbReference type="ARBA" id="ARBA00023136"/>
    </source>
</evidence>
<evidence type="ECO:0000256" key="9">
    <source>
        <dbReference type="ARBA" id="ARBA00022892"/>
    </source>
</evidence>
<sequence length="1207" mass="131499">MKLKEIDRTAMQAWSPAQNHPIYLATGTSAQQLDATFSTSASLEIFELDLSDPSLDMKSCATFSSSHRYHKLIWGPHKMDSKGDVSGVLIAGGENGNIILYDPSKIIAGDKEVVIAQNDKHTGPVRALDVNIFQTNLVASGANESEIYIWDLNNFATPMTPGAKTQPPEDISCIAWNRQVQHILASANPSGRATVWDLRKNEPIIKVSDHSNRMHCSGLAWHPDVATQMVLASEDDRLPVIQMWDLRFASSPLRVLENHARGILAIAWSMADPELLLSCGKDAKILCSNPNTGEVLYELPTNTQWCFDIQWCPRNPAVLSAASFDGRISVYSIMGGSADGLRQKQVDKLSSSFGNLDPFGTGQPLPPLQIPQQTAQHRIVLPLKKPPKWVRRPVGASFSFGGKLVTFASVRTQPQQGAEQQLQQHHVRISQVVTEEEFLSRSAQLQQVVQSQGFVSYCQKKIDASQTEFEKNVWSFLKVNFEDDSRGKYLELLGYRKEDLGKKIASALNKVDGPDVALKDSDQVAQSDGEESPAAEEQLLGERIKEEKQESEFLPSAGGTFNISISGDIDGLITQALLTGNFESAVDLCLHDNRMADAIILAIAGGQELLAQTQKKYFAKSQSKITRLITAVVMKNWKEIVESCDLKNWREALAAVLTYAKPDEFSALCDLLGTRLESEGDSLLQTQACLCYICAGNVEKLVACWTKAQDGSNPLSLQDLIEKVVILRKAVQLTQAMDTNTVGVLLAEKMSQYANLLAAQGSIAAALAFLPDNTNQPNIVQLRDRLCRAQGNPAPGQQESPKIPYERQQLPKGRPGPVAGHTQMPRVSAQQYYPHGENPPPPGFIMHGNVNPNVATAQLPTSPGHMHTQVPPYPQPQPYQPAQQYSFGTGGSAVYRPQQPVAPSASNAYPNTPYISSASSYSGQSQLYTAQHQASPPTSSSTASFPPPPSSGASFQHGGPGAPPSSSAYALAPGATGSQNGWNDPPALNRVPKKKKMPENFTPPVPITSPIMNPLGDHQSQMLQQQPSAPVPLSSQASFPQPHLPGGQPFHGIQQPLSQPGMPPSFSKPNIEGAPGAPIGNTMQHVQSLPTEKITKKPIPDEHLILKTTFEDLIQRCLSSATDPQTKRKLDDASKRLEFLYDKLREQTLSPTIINGLHNIARSIETRNYSEGLTIHTHIVSTSNFSETSAFMPVLKVVLTQANKLGV</sequence>
<evidence type="ECO:0000259" key="20">
    <source>
        <dbReference type="Pfam" id="PF12931"/>
    </source>
</evidence>
<feature type="region of interest" description="Disordered" evidence="19">
    <location>
        <begin position="789"/>
        <end position="822"/>
    </location>
</feature>
<dbReference type="CTD" id="22872"/>
<comment type="subcellular location">
    <subcellularLocation>
        <location evidence="1">Cytoplasmic vesicle</location>
        <location evidence="1">COPII-coated vesicle membrane</location>
        <topology evidence="1">Peripheral membrane protein</topology>
        <orientation evidence="1">Cytoplasmic side</orientation>
    </subcellularLocation>
    <subcellularLocation>
        <location evidence="2">Endoplasmic reticulum membrane</location>
        <topology evidence="2">Peripheral membrane protein</topology>
    </subcellularLocation>
</comment>
<dbReference type="InterPro" id="IPR024298">
    <property type="entry name" value="Sec16_Sec23-bd"/>
</dbReference>
<name>A0A2Y9QBY8_DELLE</name>